<keyword evidence="4" id="KW-0808">Transferase</keyword>
<dbReference type="InterPro" id="IPR000860">
    <property type="entry name" value="HemC"/>
</dbReference>
<dbReference type="EC" id="2.5.1.61" evidence="3"/>
<evidence type="ECO:0000313" key="7">
    <source>
        <dbReference type="EMBL" id="EQD48692.1"/>
    </source>
</evidence>
<comment type="cofactor">
    <cofactor evidence="1">
        <name>dipyrromethane</name>
        <dbReference type="ChEBI" id="CHEBI:60342"/>
    </cofactor>
</comment>
<evidence type="ECO:0000256" key="5">
    <source>
        <dbReference type="ARBA" id="ARBA00023244"/>
    </source>
</evidence>
<dbReference type="Gene3D" id="3.40.190.10">
    <property type="entry name" value="Periplasmic binding protein-like II"/>
    <property type="match status" value="2"/>
</dbReference>
<comment type="similarity">
    <text evidence="2">Belongs to the HMBS family.</text>
</comment>
<evidence type="ECO:0000256" key="1">
    <source>
        <dbReference type="ARBA" id="ARBA00001916"/>
    </source>
</evidence>
<evidence type="ECO:0000256" key="2">
    <source>
        <dbReference type="ARBA" id="ARBA00005638"/>
    </source>
</evidence>
<dbReference type="PANTHER" id="PTHR11557:SF0">
    <property type="entry name" value="PORPHOBILINOGEN DEAMINASE"/>
    <property type="match status" value="1"/>
</dbReference>
<reference evidence="7" key="1">
    <citation type="submission" date="2013-08" db="EMBL/GenBank/DDBJ databases">
        <authorList>
            <person name="Mendez C."/>
            <person name="Richter M."/>
            <person name="Ferrer M."/>
            <person name="Sanchez J."/>
        </authorList>
    </citation>
    <scope>NUCLEOTIDE SEQUENCE</scope>
</reference>
<organism evidence="7">
    <name type="scientific">mine drainage metagenome</name>
    <dbReference type="NCBI Taxonomy" id="410659"/>
    <lineage>
        <taxon>unclassified sequences</taxon>
        <taxon>metagenomes</taxon>
        <taxon>ecological metagenomes</taxon>
    </lineage>
</organism>
<keyword evidence="5" id="KW-0627">Porphyrin biosynthesis</keyword>
<accession>T0ZVP5</accession>
<proteinExistence type="inferred from homology"/>
<feature type="non-terminal residue" evidence="7">
    <location>
        <position position="228"/>
    </location>
</feature>
<dbReference type="GO" id="GO:0004418">
    <property type="term" value="F:hydroxymethylbilane synthase activity"/>
    <property type="evidence" value="ECO:0007669"/>
    <property type="project" value="UniProtKB-EC"/>
</dbReference>
<gene>
    <name evidence="7" type="ORF">B1B_11954</name>
</gene>
<dbReference type="FunFam" id="3.40.190.10:FF:000005">
    <property type="entry name" value="Porphobilinogen deaminase"/>
    <property type="match status" value="1"/>
</dbReference>
<dbReference type="AlphaFoldDB" id="T0ZVP5"/>
<dbReference type="SUPFAM" id="SSF54782">
    <property type="entry name" value="Porphobilinogen deaminase (hydroxymethylbilane synthase), C-terminal domain"/>
    <property type="match status" value="1"/>
</dbReference>
<dbReference type="InterPro" id="IPR036803">
    <property type="entry name" value="Porphobilinogen_deaminase_C_sf"/>
</dbReference>
<feature type="domain" description="Porphobilinogen deaminase N-terminal" evidence="6">
    <location>
        <begin position="3"/>
        <end position="186"/>
    </location>
</feature>
<reference evidence="7" key="2">
    <citation type="journal article" date="2014" name="ISME J.">
        <title>Microbial stratification in low pH oxic and suboxic macroscopic growths along an acid mine drainage.</title>
        <authorList>
            <person name="Mendez-Garcia C."/>
            <person name="Mesa V."/>
            <person name="Sprenger R.R."/>
            <person name="Richter M."/>
            <person name="Diez M.S."/>
            <person name="Solano J."/>
            <person name="Bargiela R."/>
            <person name="Golyshina O.V."/>
            <person name="Manteca A."/>
            <person name="Ramos J.L."/>
            <person name="Gallego J.R."/>
            <person name="Llorente I."/>
            <person name="Martins Dos Santos V.A."/>
            <person name="Jensen O.N."/>
            <person name="Pelaez A.I."/>
            <person name="Sanchez J."/>
            <person name="Ferrer M."/>
        </authorList>
    </citation>
    <scope>NUCLEOTIDE SEQUENCE</scope>
</reference>
<dbReference type="NCBIfam" id="TIGR00212">
    <property type="entry name" value="hemC"/>
    <property type="match status" value="1"/>
</dbReference>
<evidence type="ECO:0000256" key="4">
    <source>
        <dbReference type="ARBA" id="ARBA00022679"/>
    </source>
</evidence>
<protein>
    <recommendedName>
        <fullName evidence="3">hydroxymethylbilane synthase</fullName>
        <ecNumber evidence="3">2.5.1.61</ecNumber>
    </recommendedName>
</protein>
<dbReference type="EMBL" id="AUZY01007798">
    <property type="protein sequence ID" value="EQD48692.1"/>
    <property type="molecule type" value="Genomic_DNA"/>
</dbReference>
<name>T0ZVP5_9ZZZZ</name>
<dbReference type="PRINTS" id="PR00151">
    <property type="entry name" value="PORPHBDMNASE"/>
</dbReference>
<evidence type="ECO:0000256" key="3">
    <source>
        <dbReference type="ARBA" id="ARBA00012655"/>
    </source>
</evidence>
<evidence type="ECO:0000259" key="6">
    <source>
        <dbReference type="Pfam" id="PF01379"/>
    </source>
</evidence>
<dbReference type="Gene3D" id="3.30.160.40">
    <property type="entry name" value="Porphobilinogen deaminase, C-terminal domain"/>
    <property type="match status" value="1"/>
</dbReference>
<dbReference type="GO" id="GO:0006783">
    <property type="term" value="P:heme biosynthetic process"/>
    <property type="evidence" value="ECO:0007669"/>
    <property type="project" value="TreeGrafter"/>
</dbReference>
<dbReference type="Pfam" id="PF01379">
    <property type="entry name" value="Porphobil_deam"/>
    <property type="match status" value="1"/>
</dbReference>
<comment type="caution">
    <text evidence="7">The sequence shown here is derived from an EMBL/GenBank/DDBJ whole genome shotgun (WGS) entry which is preliminary data.</text>
</comment>
<dbReference type="InterPro" id="IPR022417">
    <property type="entry name" value="Porphobilin_deaminase_N"/>
</dbReference>
<dbReference type="GO" id="GO:0005737">
    <property type="term" value="C:cytoplasm"/>
    <property type="evidence" value="ECO:0007669"/>
    <property type="project" value="TreeGrafter"/>
</dbReference>
<dbReference type="PANTHER" id="PTHR11557">
    <property type="entry name" value="PORPHOBILINOGEN DEAMINASE"/>
    <property type="match status" value="1"/>
</dbReference>
<sequence>MVRRLRRVDPKATFEVVAVESAGDRDRSGGSSPDFTGIFEEMLDHHRIDLAVHSAKDLPARTLPPFTIVAYPPRADARDCLVARKGLNAVRLPPRARVGSSSLRRRAQLLRWRPDLRVQEVRGNVDTRIGLVRARRVDAILVAVAGMARLGRRSEISGILPSTRFLPAPGQGALALEARRGDRRVARVAARVDTPAVRAAVTAERELAAAVGGDCNLPLGALATLRSG</sequence>
<dbReference type="SUPFAM" id="SSF53850">
    <property type="entry name" value="Periplasmic binding protein-like II"/>
    <property type="match status" value="1"/>
</dbReference>